<accession>A0A8J3MWU0</accession>
<keyword evidence="3" id="KW-0804">Transcription</keyword>
<proteinExistence type="predicted"/>
<protein>
    <recommendedName>
        <fullName evidence="4">HTH marR-type domain-containing protein</fullName>
    </recommendedName>
</protein>
<dbReference type="Proteomes" id="UP000612362">
    <property type="component" value="Unassembled WGS sequence"/>
</dbReference>
<keyword evidence="2" id="KW-0238">DNA-binding</keyword>
<dbReference type="SUPFAM" id="SSF46785">
    <property type="entry name" value="Winged helix' DNA-binding domain"/>
    <property type="match status" value="1"/>
</dbReference>
<evidence type="ECO:0000256" key="2">
    <source>
        <dbReference type="ARBA" id="ARBA00023125"/>
    </source>
</evidence>
<keyword evidence="6" id="KW-1185">Reference proteome</keyword>
<dbReference type="PANTHER" id="PTHR42756">
    <property type="entry name" value="TRANSCRIPTIONAL REGULATOR, MARR"/>
    <property type="match status" value="1"/>
</dbReference>
<dbReference type="AlphaFoldDB" id="A0A8J3MWU0"/>
<dbReference type="PANTHER" id="PTHR42756:SF1">
    <property type="entry name" value="TRANSCRIPTIONAL REPRESSOR OF EMRAB OPERON"/>
    <property type="match status" value="1"/>
</dbReference>
<evidence type="ECO:0000256" key="3">
    <source>
        <dbReference type="ARBA" id="ARBA00023163"/>
    </source>
</evidence>
<reference evidence="5" key="1">
    <citation type="submission" date="2020-10" db="EMBL/GenBank/DDBJ databases">
        <title>Taxonomic study of unclassified bacteria belonging to the class Ktedonobacteria.</title>
        <authorList>
            <person name="Yabe S."/>
            <person name="Wang C.M."/>
            <person name="Zheng Y."/>
            <person name="Sakai Y."/>
            <person name="Cavaletti L."/>
            <person name="Monciardini P."/>
            <person name="Donadio S."/>
        </authorList>
    </citation>
    <scope>NUCLEOTIDE SEQUENCE</scope>
    <source>
        <strain evidence="5">SOSP1-1</strain>
    </source>
</reference>
<dbReference type="InterPro" id="IPR036390">
    <property type="entry name" value="WH_DNA-bd_sf"/>
</dbReference>
<feature type="domain" description="HTH marR-type" evidence="4">
    <location>
        <begin position="22"/>
        <end position="153"/>
    </location>
</feature>
<evidence type="ECO:0000313" key="6">
    <source>
        <dbReference type="Proteomes" id="UP000612362"/>
    </source>
</evidence>
<keyword evidence="1" id="KW-0805">Transcription regulation</keyword>
<dbReference type="InterPro" id="IPR036388">
    <property type="entry name" value="WH-like_DNA-bd_sf"/>
</dbReference>
<dbReference type="Gene3D" id="1.10.10.10">
    <property type="entry name" value="Winged helix-like DNA-binding domain superfamily/Winged helix DNA-binding domain"/>
    <property type="match status" value="1"/>
</dbReference>
<name>A0A8J3MWU0_9CHLR</name>
<dbReference type="SMART" id="SM00347">
    <property type="entry name" value="HTH_MARR"/>
    <property type="match status" value="1"/>
</dbReference>
<sequence>MLPFNSEAQLTKSVQSEREQMEEEALNRYLEIHRALWRSLAETWMSLDLSLAQLRTLLLLANHGSLPVSQLARHMEIGVPTAGHLIEKLVQAGFVERSSDATDRRRCLVRLTQQGEELYTRLLVGRYTIAASLRHLSDEELAAYHMGANALANSLRSQLVHGHEV</sequence>
<comment type="caution">
    <text evidence="5">The sequence shown here is derived from an EMBL/GenBank/DDBJ whole genome shotgun (WGS) entry which is preliminary data.</text>
</comment>
<dbReference type="EMBL" id="BNJF01000005">
    <property type="protein sequence ID" value="GHO49331.1"/>
    <property type="molecule type" value="Genomic_DNA"/>
</dbReference>
<evidence type="ECO:0000256" key="1">
    <source>
        <dbReference type="ARBA" id="ARBA00023015"/>
    </source>
</evidence>
<dbReference type="PROSITE" id="PS01117">
    <property type="entry name" value="HTH_MARR_1"/>
    <property type="match status" value="1"/>
</dbReference>
<dbReference type="InterPro" id="IPR000835">
    <property type="entry name" value="HTH_MarR-typ"/>
</dbReference>
<dbReference type="GO" id="GO:0003677">
    <property type="term" value="F:DNA binding"/>
    <property type="evidence" value="ECO:0007669"/>
    <property type="project" value="UniProtKB-KW"/>
</dbReference>
<dbReference type="GO" id="GO:0003700">
    <property type="term" value="F:DNA-binding transcription factor activity"/>
    <property type="evidence" value="ECO:0007669"/>
    <property type="project" value="InterPro"/>
</dbReference>
<evidence type="ECO:0000259" key="4">
    <source>
        <dbReference type="PROSITE" id="PS50995"/>
    </source>
</evidence>
<dbReference type="InterPro" id="IPR023187">
    <property type="entry name" value="Tscrpt_reg_MarR-type_CS"/>
</dbReference>
<dbReference type="PRINTS" id="PR00598">
    <property type="entry name" value="HTHMARR"/>
</dbReference>
<evidence type="ECO:0000313" key="5">
    <source>
        <dbReference type="EMBL" id="GHO49331.1"/>
    </source>
</evidence>
<dbReference type="PROSITE" id="PS50995">
    <property type="entry name" value="HTH_MARR_2"/>
    <property type="match status" value="1"/>
</dbReference>
<dbReference type="RefSeq" id="WP_220198468.1">
    <property type="nucleotide sequence ID" value="NZ_BNJF01000005.1"/>
</dbReference>
<dbReference type="Pfam" id="PF01047">
    <property type="entry name" value="MarR"/>
    <property type="match status" value="1"/>
</dbReference>
<organism evidence="5 6">
    <name type="scientific">Ktedonospora formicarum</name>
    <dbReference type="NCBI Taxonomy" id="2778364"/>
    <lineage>
        <taxon>Bacteria</taxon>
        <taxon>Bacillati</taxon>
        <taxon>Chloroflexota</taxon>
        <taxon>Ktedonobacteria</taxon>
        <taxon>Ktedonobacterales</taxon>
        <taxon>Ktedonobacteraceae</taxon>
        <taxon>Ktedonospora</taxon>
    </lineage>
</organism>
<gene>
    <name evidence="5" type="ORF">KSX_74940</name>
</gene>